<accession>A0A8D9DVJ4</accession>
<keyword evidence="1" id="KW-0472">Membrane</keyword>
<name>A0A8D9DVJ4_9HEMI</name>
<feature type="transmembrane region" description="Helical" evidence="1">
    <location>
        <begin position="33"/>
        <end position="52"/>
    </location>
</feature>
<feature type="transmembrane region" description="Helical" evidence="1">
    <location>
        <begin position="58"/>
        <end position="78"/>
    </location>
</feature>
<organism evidence="2">
    <name type="scientific">Cacopsylla melanoneura</name>
    <dbReference type="NCBI Taxonomy" id="428564"/>
    <lineage>
        <taxon>Eukaryota</taxon>
        <taxon>Metazoa</taxon>
        <taxon>Ecdysozoa</taxon>
        <taxon>Arthropoda</taxon>
        <taxon>Hexapoda</taxon>
        <taxon>Insecta</taxon>
        <taxon>Pterygota</taxon>
        <taxon>Neoptera</taxon>
        <taxon>Paraneoptera</taxon>
        <taxon>Hemiptera</taxon>
        <taxon>Sternorrhyncha</taxon>
        <taxon>Psylloidea</taxon>
        <taxon>Psyllidae</taxon>
        <taxon>Psyllinae</taxon>
        <taxon>Cacopsylla</taxon>
    </lineage>
</organism>
<keyword evidence="1" id="KW-0812">Transmembrane</keyword>
<reference evidence="2" key="1">
    <citation type="submission" date="2021-05" db="EMBL/GenBank/DDBJ databases">
        <authorList>
            <person name="Alioto T."/>
            <person name="Alioto T."/>
            <person name="Gomez Garrido J."/>
        </authorList>
    </citation>
    <scope>NUCLEOTIDE SEQUENCE</scope>
</reference>
<feature type="transmembrane region" description="Helical" evidence="1">
    <location>
        <begin position="6"/>
        <end position="26"/>
    </location>
</feature>
<protein>
    <submittedName>
        <fullName evidence="2">Uncharacterized protein</fullName>
    </submittedName>
</protein>
<dbReference type="AlphaFoldDB" id="A0A8D9DVJ4"/>
<evidence type="ECO:0000313" key="2">
    <source>
        <dbReference type="EMBL" id="CAG6729509.1"/>
    </source>
</evidence>
<proteinExistence type="predicted"/>
<dbReference type="EMBL" id="HBUF01379060">
    <property type="protein sequence ID" value="CAG6729509.1"/>
    <property type="molecule type" value="Transcribed_RNA"/>
</dbReference>
<sequence>MLLGFFFFFLFSKLYLILTFFVGIFHREVLGRFFPASITFTLYYLSLLIFVFPSAFLISFLCLLSLFYAYLLTASAYGHTEVLWTRDLLAPPVYLPGNQAG</sequence>
<evidence type="ECO:0000256" key="1">
    <source>
        <dbReference type="SAM" id="Phobius"/>
    </source>
</evidence>
<keyword evidence="1" id="KW-1133">Transmembrane helix</keyword>